<dbReference type="SMART" id="SM00347">
    <property type="entry name" value="HTH_MARR"/>
    <property type="match status" value="1"/>
</dbReference>
<proteinExistence type="predicted"/>
<dbReference type="PANTHER" id="PTHR33164">
    <property type="entry name" value="TRANSCRIPTIONAL REGULATOR, MARR FAMILY"/>
    <property type="match status" value="1"/>
</dbReference>
<sequence>MPGESDVPDDVWLSSAQKRDWASLVALLMALPTRLDAHLKQVAGINFYEYSVLVSLAEAPERTRVMSDLAVQARGSLSRLSHAVTRLETAGWVRRRSCGGAGRRTEVVLVEAGWQELQRIAPHHVDEVRRLVVDAIEPREFEQLGSAARHILACVDPLAATTLESAIGRLPRT</sequence>
<accession>A0ABW3GB72</accession>
<evidence type="ECO:0000313" key="3">
    <source>
        <dbReference type="Proteomes" id="UP001597068"/>
    </source>
</evidence>
<gene>
    <name evidence="2" type="ORF">ACFQ04_17525</name>
</gene>
<dbReference type="RefSeq" id="WP_253648047.1">
    <property type="nucleotide sequence ID" value="NZ_BAAAMO010000001.1"/>
</dbReference>
<dbReference type="InterPro" id="IPR036388">
    <property type="entry name" value="WH-like_DNA-bd_sf"/>
</dbReference>
<dbReference type="InterPro" id="IPR036390">
    <property type="entry name" value="WH_DNA-bd_sf"/>
</dbReference>
<dbReference type="EMBL" id="JBHTIL010000006">
    <property type="protein sequence ID" value="MFD0927544.1"/>
    <property type="molecule type" value="Genomic_DNA"/>
</dbReference>
<keyword evidence="3" id="KW-1185">Reference proteome</keyword>
<evidence type="ECO:0000259" key="1">
    <source>
        <dbReference type="PROSITE" id="PS50995"/>
    </source>
</evidence>
<dbReference type="PANTHER" id="PTHR33164:SF99">
    <property type="entry name" value="MARR FAMILY REGULATORY PROTEIN"/>
    <property type="match status" value="1"/>
</dbReference>
<dbReference type="Gene3D" id="1.10.10.10">
    <property type="entry name" value="Winged helix-like DNA-binding domain superfamily/Winged helix DNA-binding domain"/>
    <property type="match status" value="1"/>
</dbReference>
<feature type="domain" description="HTH marR-type" evidence="1">
    <location>
        <begin position="21"/>
        <end position="153"/>
    </location>
</feature>
<reference evidence="3" key="1">
    <citation type="journal article" date="2019" name="Int. J. Syst. Evol. Microbiol.">
        <title>The Global Catalogue of Microorganisms (GCM) 10K type strain sequencing project: providing services to taxonomists for standard genome sequencing and annotation.</title>
        <authorList>
            <consortium name="The Broad Institute Genomics Platform"/>
            <consortium name="The Broad Institute Genome Sequencing Center for Infectious Disease"/>
            <person name="Wu L."/>
            <person name="Ma J."/>
        </authorList>
    </citation>
    <scope>NUCLEOTIDE SEQUENCE [LARGE SCALE GENOMIC DNA]</scope>
    <source>
        <strain evidence="3">CCUG 50873</strain>
    </source>
</reference>
<dbReference type="SUPFAM" id="SSF46785">
    <property type="entry name" value="Winged helix' DNA-binding domain"/>
    <property type="match status" value="1"/>
</dbReference>
<dbReference type="PROSITE" id="PS50995">
    <property type="entry name" value="HTH_MARR_2"/>
    <property type="match status" value="1"/>
</dbReference>
<dbReference type="InterPro" id="IPR039422">
    <property type="entry name" value="MarR/SlyA-like"/>
</dbReference>
<name>A0ABW3GB72_9NOCA</name>
<dbReference type="Proteomes" id="UP001597068">
    <property type="component" value="Unassembled WGS sequence"/>
</dbReference>
<evidence type="ECO:0000313" key="2">
    <source>
        <dbReference type="EMBL" id="MFD0927544.1"/>
    </source>
</evidence>
<dbReference type="InterPro" id="IPR000835">
    <property type="entry name" value="HTH_MarR-typ"/>
</dbReference>
<protein>
    <submittedName>
        <fullName evidence="2">MarR family winged helix-turn-helix transcriptional regulator</fullName>
    </submittedName>
</protein>
<organism evidence="2 3">
    <name type="scientific">Williamsia deligens</name>
    <dbReference type="NCBI Taxonomy" id="321325"/>
    <lineage>
        <taxon>Bacteria</taxon>
        <taxon>Bacillati</taxon>
        <taxon>Actinomycetota</taxon>
        <taxon>Actinomycetes</taxon>
        <taxon>Mycobacteriales</taxon>
        <taxon>Nocardiaceae</taxon>
        <taxon>Williamsia</taxon>
    </lineage>
</organism>
<comment type="caution">
    <text evidence="2">The sequence shown here is derived from an EMBL/GenBank/DDBJ whole genome shotgun (WGS) entry which is preliminary data.</text>
</comment>